<accession>A0A0C9WV45</accession>
<protein>
    <submittedName>
        <fullName evidence="1">Uncharacterized protein</fullName>
    </submittedName>
</protein>
<dbReference type="Proteomes" id="UP000054477">
    <property type="component" value="Unassembled WGS sequence"/>
</dbReference>
<dbReference type="AlphaFoldDB" id="A0A0C9WV45"/>
<dbReference type="HOGENOM" id="CLU_2850073_0_0_1"/>
<proteinExistence type="predicted"/>
<name>A0A0C9WV45_9AGAR</name>
<sequence>MGFCGHAVKRRNVCDLRSYLRNQNDLLKKEVLMKMHVIKAGAPRTDASFDVHLVYERRRIPSEKK</sequence>
<keyword evidence="2" id="KW-1185">Reference proteome</keyword>
<evidence type="ECO:0000313" key="1">
    <source>
        <dbReference type="EMBL" id="KIK03265.1"/>
    </source>
</evidence>
<organism evidence="1 2">
    <name type="scientific">Laccaria amethystina LaAM-08-1</name>
    <dbReference type="NCBI Taxonomy" id="1095629"/>
    <lineage>
        <taxon>Eukaryota</taxon>
        <taxon>Fungi</taxon>
        <taxon>Dikarya</taxon>
        <taxon>Basidiomycota</taxon>
        <taxon>Agaricomycotina</taxon>
        <taxon>Agaricomycetes</taxon>
        <taxon>Agaricomycetidae</taxon>
        <taxon>Agaricales</taxon>
        <taxon>Agaricineae</taxon>
        <taxon>Hydnangiaceae</taxon>
        <taxon>Laccaria</taxon>
    </lineage>
</organism>
<reference evidence="1 2" key="1">
    <citation type="submission" date="2014-04" db="EMBL/GenBank/DDBJ databases">
        <authorList>
            <consortium name="DOE Joint Genome Institute"/>
            <person name="Kuo A."/>
            <person name="Kohler A."/>
            <person name="Nagy L.G."/>
            <person name="Floudas D."/>
            <person name="Copeland A."/>
            <person name="Barry K.W."/>
            <person name="Cichocki N."/>
            <person name="Veneault-Fourrey C."/>
            <person name="LaButti K."/>
            <person name="Lindquist E.A."/>
            <person name="Lipzen A."/>
            <person name="Lundell T."/>
            <person name="Morin E."/>
            <person name="Murat C."/>
            <person name="Sun H."/>
            <person name="Tunlid A."/>
            <person name="Henrissat B."/>
            <person name="Grigoriev I.V."/>
            <person name="Hibbett D.S."/>
            <person name="Martin F."/>
            <person name="Nordberg H.P."/>
            <person name="Cantor M.N."/>
            <person name="Hua S.X."/>
        </authorList>
    </citation>
    <scope>NUCLEOTIDE SEQUENCE [LARGE SCALE GENOMIC DNA]</scope>
    <source>
        <strain evidence="1 2">LaAM-08-1</strain>
    </source>
</reference>
<reference evidence="2" key="2">
    <citation type="submission" date="2015-01" db="EMBL/GenBank/DDBJ databases">
        <title>Evolutionary Origins and Diversification of the Mycorrhizal Mutualists.</title>
        <authorList>
            <consortium name="DOE Joint Genome Institute"/>
            <consortium name="Mycorrhizal Genomics Consortium"/>
            <person name="Kohler A."/>
            <person name="Kuo A."/>
            <person name="Nagy L.G."/>
            <person name="Floudas D."/>
            <person name="Copeland A."/>
            <person name="Barry K.W."/>
            <person name="Cichocki N."/>
            <person name="Veneault-Fourrey C."/>
            <person name="LaButti K."/>
            <person name="Lindquist E.A."/>
            <person name="Lipzen A."/>
            <person name="Lundell T."/>
            <person name="Morin E."/>
            <person name="Murat C."/>
            <person name="Riley R."/>
            <person name="Ohm R."/>
            <person name="Sun H."/>
            <person name="Tunlid A."/>
            <person name="Henrissat B."/>
            <person name="Grigoriev I.V."/>
            <person name="Hibbett D.S."/>
            <person name="Martin F."/>
        </authorList>
    </citation>
    <scope>NUCLEOTIDE SEQUENCE [LARGE SCALE GENOMIC DNA]</scope>
    <source>
        <strain evidence="2">LaAM-08-1</strain>
    </source>
</reference>
<dbReference type="EMBL" id="KN838582">
    <property type="protein sequence ID" value="KIK03265.1"/>
    <property type="molecule type" value="Genomic_DNA"/>
</dbReference>
<evidence type="ECO:0000313" key="2">
    <source>
        <dbReference type="Proteomes" id="UP000054477"/>
    </source>
</evidence>
<gene>
    <name evidence="1" type="ORF">K443DRAFT_676936</name>
</gene>